<keyword evidence="2" id="KW-0238">DNA-binding</keyword>
<keyword evidence="1" id="KW-0805">Transcription regulation</keyword>
<dbReference type="InterPro" id="IPR009057">
    <property type="entry name" value="Homeodomain-like_sf"/>
</dbReference>
<keyword evidence="6" id="KW-1185">Reference proteome</keyword>
<evidence type="ECO:0000256" key="2">
    <source>
        <dbReference type="ARBA" id="ARBA00023125"/>
    </source>
</evidence>
<organism evidence="5 6">
    <name type="scientific">Clostridium cellulovorans (strain ATCC 35296 / DSM 3052 / OCM 3 / 743B)</name>
    <dbReference type="NCBI Taxonomy" id="573061"/>
    <lineage>
        <taxon>Bacteria</taxon>
        <taxon>Bacillati</taxon>
        <taxon>Bacillota</taxon>
        <taxon>Clostridia</taxon>
        <taxon>Eubacteriales</taxon>
        <taxon>Clostridiaceae</taxon>
        <taxon>Clostridium</taxon>
    </lineage>
</organism>
<dbReference type="RefSeq" id="WP_013291637.1">
    <property type="nucleotide sequence ID" value="NC_014393.1"/>
</dbReference>
<dbReference type="InterPro" id="IPR050204">
    <property type="entry name" value="AraC_XylS_family_regulators"/>
</dbReference>
<dbReference type="SMART" id="SM00342">
    <property type="entry name" value="HTH_ARAC"/>
    <property type="match status" value="1"/>
</dbReference>
<dbReference type="PANTHER" id="PTHR46796:SF13">
    <property type="entry name" value="HTH-TYPE TRANSCRIPTIONAL ACTIVATOR RHAS"/>
    <property type="match status" value="1"/>
</dbReference>
<dbReference type="InterPro" id="IPR018060">
    <property type="entry name" value="HTH_AraC"/>
</dbReference>
<dbReference type="Proteomes" id="UP000002730">
    <property type="component" value="Chromosome"/>
</dbReference>
<accession>D9STF6</accession>
<dbReference type="KEGG" id="ccb:Clocel_1008"/>
<dbReference type="GO" id="GO:0003700">
    <property type="term" value="F:DNA-binding transcription factor activity"/>
    <property type="evidence" value="ECO:0007669"/>
    <property type="project" value="InterPro"/>
</dbReference>
<dbReference type="SUPFAM" id="SSF46689">
    <property type="entry name" value="Homeodomain-like"/>
    <property type="match status" value="1"/>
</dbReference>
<dbReference type="STRING" id="573061.Clocel_1008"/>
<evidence type="ECO:0000256" key="3">
    <source>
        <dbReference type="ARBA" id="ARBA00023163"/>
    </source>
</evidence>
<dbReference type="PROSITE" id="PS01124">
    <property type="entry name" value="HTH_ARAC_FAMILY_2"/>
    <property type="match status" value="1"/>
</dbReference>
<protein>
    <submittedName>
        <fullName evidence="5">Helix-turn-helix, AraC domain</fullName>
    </submittedName>
</protein>
<dbReference type="eggNOG" id="COG2207">
    <property type="taxonomic scope" value="Bacteria"/>
</dbReference>
<evidence type="ECO:0000313" key="6">
    <source>
        <dbReference type="Proteomes" id="UP000002730"/>
    </source>
</evidence>
<name>D9STF6_CLOC7</name>
<dbReference type="Pfam" id="PF12833">
    <property type="entry name" value="HTH_18"/>
    <property type="match status" value="1"/>
</dbReference>
<evidence type="ECO:0000313" key="5">
    <source>
        <dbReference type="EMBL" id="ADL50772.1"/>
    </source>
</evidence>
<dbReference type="HOGENOM" id="CLU_1072440_0_0_9"/>
<dbReference type="AlphaFoldDB" id="D9STF6"/>
<dbReference type="Gene3D" id="1.10.10.60">
    <property type="entry name" value="Homeodomain-like"/>
    <property type="match status" value="1"/>
</dbReference>
<evidence type="ECO:0000256" key="1">
    <source>
        <dbReference type="ARBA" id="ARBA00023015"/>
    </source>
</evidence>
<reference evidence="5 6" key="1">
    <citation type="submission" date="2010-08" db="EMBL/GenBank/DDBJ databases">
        <title>Complete sequence of Clostridium cellulovorans 743B.</title>
        <authorList>
            <consortium name="US DOE Joint Genome Institute"/>
            <person name="Lucas S."/>
            <person name="Copeland A."/>
            <person name="Lapidus A."/>
            <person name="Cheng J.-F."/>
            <person name="Bruce D."/>
            <person name="Goodwin L."/>
            <person name="Pitluck S."/>
            <person name="Chertkov O."/>
            <person name="Detter J.C."/>
            <person name="Han C."/>
            <person name="Tapia R."/>
            <person name="Land M."/>
            <person name="Hauser L."/>
            <person name="Chang Y.-J."/>
            <person name="Jeffries C."/>
            <person name="Kyrpides N."/>
            <person name="Ivanova N."/>
            <person name="Mikhailova N."/>
            <person name="Hemme C.L."/>
            <person name="Woyke T."/>
        </authorList>
    </citation>
    <scope>NUCLEOTIDE SEQUENCE [LARGE SCALE GENOMIC DNA]</scope>
    <source>
        <strain evidence="6">ATCC 35296 / DSM 3052 / OCM 3 / 743B</strain>
    </source>
</reference>
<keyword evidence="3" id="KW-0804">Transcription</keyword>
<feature type="domain" description="HTH araC/xylS-type" evidence="4">
    <location>
        <begin position="175"/>
        <end position="275"/>
    </location>
</feature>
<evidence type="ECO:0000259" key="4">
    <source>
        <dbReference type="PROSITE" id="PS01124"/>
    </source>
</evidence>
<proteinExistence type="predicted"/>
<dbReference type="EMBL" id="CP002160">
    <property type="protein sequence ID" value="ADL50772.1"/>
    <property type="molecule type" value="Genomic_DNA"/>
</dbReference>
<dbReference type="GO" id="GO:0043565">
    <property type="term" value="F:sequence-specific DNA binding"/>
    <property type="evidence" value="ECO:0007669"/>
    <property type="project" value="InterPro"/>
</dbReference>
<sequence length="289" mass="33851">MLRIKVYEGNKKMIYENFLEENQEEEEFLQVASRFNDEGLYQYIYWRMKNDTFTTTITPVSHKVHIIYVRSGCCMYDSTLVKAGDIYVTGLNKHPIVSKFKEIAMFTVDMDFAFYYRLTGMVPSLFCDRALLIEEGNPFYQLGTKLFKLPLSYWVSIAENFIGNLLEVSEYAVNYQLKSVIQASRQLKNQKDLDVFKLSDNIDVSYRQLQRYFTSILGLTPKEYISILRFNKAFWQLKDNNFIDAALGAGYYDQSHMIREFKRMAGCTPTKFSKHKQFLAMKLANQVGK</sequence>
<dbReference type="PANTHER" id="PTHR46796">
    <property type="entry name" value="HTH-TYPE TRANSCRIPTIONAL ACTIVATOR RHAS-RELATED"/>
    <property type="match status" value="1"/>
</dbReference>
<gene>
    <name evidence="5" type="ordered locus">Clocel_1008</name>
</gene>